<gene>
    <name evidence="1" type="ORF">WCY31_10135</name>
</gene>
<protein>
    <submittedName>
        <fullName evidence="1">Uncharacterized protein</fullName>
    </submittedName>
</protein>
<dbReference type="EMBL" id="CP147920">
    <property type="protein sequence ID" value="XAU14600.1"/>
    <property type="molecule type" value="Genomic_DNA"/>
</dbReference>
<accession>A0ABZ3H7S5</accession>
<reference evidence="1 2" key="1">
    <citation type="submission" date="2024-03" db="EMBL/GenBank/DDBJ databases">
        <title>Sulfurimonas sp. HSL3-1.</title>
        <authorList>
            <person name="Wang S."/>
        </authorList>
    </citation>
    <scope>NUCLEOTIDE SEQUENCE [LARGE SCALE GENOMIC DNA]</scope>
    <source>
        <strain evidence="1 2">HSL3-1</strain>
    </source>
</reference>
<dbReference type="Proteomes" id="UP001447842">
    <property type="component" value="Chromosome"/>
</dbReference>
<evidence type="ECO:0000313" key="2">
    <source>
        <dbReference type="Proteomes" id="UP001447842"/>
    </source>
</evidence>
<organism evidence="1 2">
    <name type="scientific">Sulfurimonas diazotrophicus</name>
    <dbReference type="NCBI Taxonomy" id="3131939"/>
    <lineage>
        <taxon>Bacteria</taxon>
        <taxon>Pseudomonadati</taxon>
        <taxon>Campylobacterota</taxon>
        <taxon>Epsilonproteobacteria</taxon>
        <taxon>Campylobacterales</taxon>
        <taxon>Sulfurimonadaceae</taxon>
        <taxon>Sulfurimonas</taxon>
    </lineage>
</organism>
<keyword evidence="2" id="KW-1185">Reference proteome</keyword>
<proteinExistence type="predicted"/>
<evidence type="ECO:0000313" key="1">
    <source>
        <dbReference type="EMBL" id="XAU14600.1"/>
    </source>
</evidence>
<sequence>MSTALDRLKNLTAKISSYEVARKENMAALESLYHALGVDEKVPEFADLFEFKAMNLAGISLADDTLGTPHEGKYVQIIAITYDREAKVRNKNSSLAYFGRAEKLESSQRDAVVAFVLRWRFEKSFRTLEHYHTLLQRF</sequence>
<name>A0ABZ3H7S5_9BACT</name>
<dbReference type="RefSeq" id="WP_345972284.1">
    <property type="nucleotide sequence ID" value="NZ_CP147920.1"/>
</dbReference>